<dbReference type="Gene3D" id="3.40.640.10">
    <property type="entry name" value="Type I PLP-dependent aspartate aminotransferase-like (Major domain)"/>
    <property type="match status" value="1"/>
</dbReference>
<proteinExistence type="predicted"/>
<comment type="caution">
    <text evidence="3">The sequence shown here is derived from an EMBL/GenBank/DDBJ whole genome shotgun (WGS) entry which is preliminary data.</text>
</comment>
<dbReference type="Gene3D" id="3.90.1150.10">
    <property type="entry name" value="Aspartate Aminotransferase, domain 1"/>
    <property type="match status" value="1"/>
</dbReference>
<dbReference type="AlphaFoldDB" id="A0A815KZE9"/>
<dbReference type="Proteomes" id="UP000663828">
    <property type="component" value="Unassembled WGS sequence"/>
</dbReference>
<feature type="domain" description="Aminotransferase class V" evidence="2">
    <location>
        <begin position="111"/>
        <end position="423"/>
    </location>
</feature>
<dbReference type="PANTHER" id="PTHR43092:SF2">
    <property type="entry name" value="HERCYNYLCYSTEINE SULFOXIDE LYASE"/>
    <property type="match status" value="1"/>
</dbReference>
<evidence type="ECO:0000256" key="1">
    <source>
        <dbReference type="ARBA" id="ARBA00022898"/>
    </source>
</evidence>
<dbReference type="Pfam" id="PF00266">
    <property type="entry name" value="Aminotran_5"/>
    <property type="match status" value="1"/>
</dbReference>
<dbReference type="InterPro" id="IPR015421">
    <property type="entry name" value="PyrdxlP-dep_Trfase_major"/>
</dbReference>
<name>A0A815KZE9_ADIRI</name>
<dbReference type="InterPro" id="IPR000192">
    <property type="entry name" value="Aminotrans_V_dom"/>
</dbReference>
<gene>
    <name evidence="3" type="ORF">XAT740_LOCUS34217</name>
</gene>
<keyword evidence="4" id="KW-1185">Reference proteome</keyword>
<reference evidence="3" key="1">
    <citation type="submission" date="2021-02" db="EMBL/GenBank/DDBJ databases">
        <authorList>
            <person name="Nowell W R."/>
        </authorList>
    </citation>
    <scope>NUCLEOTIDE SEQUENCE</scope>
</reference>
<protein>
    <recommendedName>
        <fullName evidence="2">Aminotransferase class V domain-containing protein</fullName>
    </recommendedName>
</protein>
<dbReference type="PANTHER" id="PTHR43092">
    <property type="entry name" value="L-CYSTEINE DESULFHYDRASE"/>
    <property type="match status" value="1"/>
</dbReference>
<dbReference type="InterPro" id="IPR015424">
    <property type="entry name" value="PyrdxlP-dep_Trfase"/>
</dbReference>
<organism evidence="3 4">
    <name type="scientific">Adineta ricciae</name>
    <name type="common">Rotifer</name>
    <dbReference type="NCBI Taxonomy" id="249248"/>
    <lineage>
        <taxon>Eukaryota</taxon>
        <taxon>Metazoa</taxon>
        <taxon>Spiralia</taxon>
        <taxon>Gnathifera</taxon>
        <taxon>Rotifera</taxon>
        <taxon>Eurotatoria</taxon>
        <taxon>Bdelloidea</taxon>
        <taxon>Adinetida</taxon>
        <taxon>Adinetidae</taxon>
        <taxon>Adineta</taxon>
    </lineage>
</organism>
<accession>A0A815KZE9</accession>
<sequence>MSSLIRRDFGSFHSSNVEELLELSDEDFPLLPIPFVLHDYTADGEVQFGYSMKEKYFLLDNQYVFLNHGAFGCVLRPVLEYSHAFQYYIEKQPLRFFDRELFPRLIQIIRQMTTFLRCSSVKNLILVENVTFAWNSVVNSLNINEKTSIFITNTMYGAYKKFLKSLCSQTGAELYEFSIKFPLNDLDETINQMKIVLKSQRFTYAFFDHIPSNSPLIFPIDDLCHYCNQLNIRCIIDGAHSLGSIDLHFDYENDYLPDIYLINCHKWFCAPKGVGLLYRKSDSQLNIRPCVQSHGINSGMHSEFLWTGLKDYSSFLALNECLRFWSFYDFKKIIKRNIQLAKDASDLLVNMWKTSKLTSDEISGPMRCVKLPINDKNCQYVHAEMIQNKLYHEFSIEVPIKCINEQLYVRISTHIYNSIEQYQILGEAIKNILMN</sequence>
<evidence type="ECO:0000313" key="3">
    <source>
        <dbReference type="EMBL" id="CAF1402394.1"/>
    </source>
</evidence>
<dbReference type="SUPFAM" id="SSF53383">
    <property type="entry name" value="PLP-dependent transferases"/>
    <property type="match status" value="1"/>
</dbReference>
<keyword evidence="1" id="KW-0663">Pyridoxal phosphate</keyword>
<dbReference type="InterPro" id="IPR015422">
    <property type="entry name" value="PyrdxlP-dep_Trfase_small"/>
</dbReference>
<evidence type="ECO:0000313" key="4">
    <source>
        <dbReference type="Proteomes" id="UP000663828"/>
    </source>
</evidence>
<dbReference type="EMBL" id="CAJNOR010003325">
    <property type="protein sequence ID" value="CAF1402394.1"/>
    <property type="molecule type" value="Genomic_DNA"/>
</dbReference>
<evidence type="ECO:0000259" key="2">
    <source>
        <dbReference type="Pfam" id="PF00266"/>
    </source>
</evidence>